<dbReference type="EMBL" id="WTPW01000352">
    <property type="protein sequence ID" value="KAF0520395.1"/>
    <property type="molecule type" value="Genomic_DNA"/>
</dbReference>
<proteinExistence type="predicted"/>
<dbReference type="AlphaFoldDB" id="A0A8H4APE3"/>
<accession>A0A8H4APE3</accession>
<reference evidence="1 2" key="1">
    <citation type="journal article" date="2019" name="Environ. Microbiol.">
        <title>At the nexus of three kingdoms: the genome of the mycorrhizal fungus Gigaspora margarita provides insights into plant, endobacterial and fungal interactions.</title>
        <authorList>
            <person name="Venice F."/>
            <person name="Ghignone S."/>
            <person name="Salvioli di Fossalunga A."/>
            <person name="Amselem J."/>
            <person name="Novero M."/>
            <person name="Xianan X."/>
            <person name="Sedzielewska Toro K."/>
            <person name="Morin E."/>
            <person name="Lipzen A."/>
            <person name="Grigoriev I.V."/>
            <person name="Henrissat B."/>
            <person name="Martin F.M."/>
            <person name="Bonfante P."/>
        </authorList>
    </citation>
    <scope>NUCLEOTIDE SEQUENCE [LARGE SCALE GENOMIC DNA]</scope>
    <source>
        <strain evidence="1 2">BEG34</strain>
    </source>
</reference>
<evidence type="ECO:0000313" key="2">
    <source>
        <dbReference type="Proteomes" id="UP000439903"/>
    </source>
</evidence>
<evidence type="ECO:0000313" key="1">
    <source>
        <dbReference type="EMBL" id="KAF0520395.1"/>
    </source>
</evidence>
<dbReference type="Proteomes" id="UP000439903">
    <property type="component" value="Unassembled WGS sequence"/>
</dbReference>
<dbReference type="OrthoDB" id="2402017at2759"/>
<gene>
    <name evidence="1" type="ORF">F8M41_016326</name>
</gene>
<protein>
    <submittedName>
        <fullName evidence="1">Microtubule-associated protein 1a isoform x1</fullName>
    </submittedName>
</protein>
<name>A0A8H4APE3_GIGMA</name>
<keyword evidence="2" id="KW-1185">Reference proteome</keyword>
<sequence>MTIKLLECIELFSTHHIGTDEVTKSAPLKLCQLVYSVLGNRGFSKTFNEGEHLFIIKLRNLIVKTLINIKIQEPIVEYKWFENAEKVELVFMECPVDEDELDKIMVDICYFHLIGNNLKNNEKYQVITQESIVQTEVNSNNRVVF</sequence>
<organism evidence="1 2">
    <name type="scientific">Gigaspora margarita</name>
    <dbReference type="NCBI Taxonomy" id="4874"/>
    <lineage>
        <taxon>Eukaryota</taxon>
        <taxon>Fungi</taxon>
        <taxon>Fungi incertae sedis</taxon>
        <taxon>Mucoromycota</taxon>
        <taxon>Glomeromycotina</taxon>
        <taxon>Glomeromycetes</taxon>
        <taxon>Diversisporales</taxon>
        <taxon>Gigasporaceae</taxon>
        <taxon>Gigaspora</taxon>
    </lineage>
</organism>
<comment type="caution">
    <text evidence="1">The sequence shown here is derived from an EMBL/GenBank/DDBJ whole genome shotgun (WGS) entry which is preliminary data.</text>
</comment>